<keyword evidence="6 12" id="KW-0347">Helicase</keyword>
<dbReference type="NCBIfam" id="TIGR00595">
    <property type="entry name" value="priA"/>
    <property type="match status" value="1"/>
</dbReference>
<evidence type="ECO:0000313" key="14">
    <source>
        <dbReference type="EMBL" id="MCT7360135.1"/>
    </source>
</evidence>
<dbReference type="InterPro" id="IPR027417">
    <property type="entry name" value="P-loop_NTPase"/>
</dbReference>
<evidence type="ECO:0000256" key="5">
    <source>
        <dbReference type="ARBA" id="ARBA00022801"/>
    </source>
</evidence>
<protein>
    <recommendedName>
        <fullName evidence="12">Replication restart protein PriA</fullName>
    </recommendedName>
    <alternativeName>
        <fullName evidence="12">ATP-dependent DNA helicase PriA</fullName>
        <ecNumber evidence="12">5.6.2.4</ecNumber>
    </alternativeName>
    <alternativeName>
        <fullName evidence="12">DNA 3'-5' helicase PriA</fullName>
    </alternativeName>
</protein>
<dbReference type="Pfam" id="PF18074">
    <property type="entry name" value="PriA_C"/>
    <property type="match status" value="1"/>
</dbReference>
<gene>
    <name evidence="12" type="primary">priA</name>
    <name evidence="14" type="ORF">NYR02_14025</name>
</gene>
<sequence>MSFFVVEIALPLPLRRTFDYLPLPGETPDHYQPGQRVRVEFGRQLLLGIVLSSRNQSDVPTNKLKPLLARLDDTPLIDEHSLALCRWLADYYHHSMGEVLEHMLPTMLRRGCELSEADERVWLKQADEPAKPLRGSKQQALWQLFQQSPQWPHSELTTQGFSLAQLRSLADAGLIEERQQLPLPPAIQENQRFHSLNPQQQSALKALEPELHHFRACLLEGVTGSGKTEVYLRLIEQVLAAGKQALVLVPEIGLTPQTVRRFQARFNVPIAMLHSGLNDRERLQGWRQASEGGARILIGTRSAVFTPMPDLGLIILDEEHDASFKQQDGLRYSARDFALVRAHKAGVPIVLGSATPSLETLHNALSGKYLHLKLSQRAGDAKAPSMKLHSILHQPLTAGFAQPVLNAMHKHISDGKQVLVFINRRGFAPLLACRDCGWMAECRRCDARLTLHQYPPHLHCHHCDFQQGIPAVCPQCGGQHVEGIGQGTEKIQDQLAVLFPQVPVRRVDRDTIRSKQAFDNLFDDIHSGGPCILVGTQMLAKGHHFPDVTLVVVLDADAGLFSADFRGMEHSAQLICQVAGRAGREEAPGEVWIQTLYADHPLLNLLLDSGYHALALSLLQERQQQQLPPYSHMALLRSECEDRTQAQQLLQQARAFVQQWLQTHSGASWQAPVTLLGPFPAIMERRNGRFRFQLQFYAAERSVLHRTAAALVHFLEQHKGLSKVRWNLDIDPIDTL</sequence>
<dbReference type="NCBIfam" id="NF004067">
    <property type="entry name" value="PRK05580.1-4"/>
    <property type="match status" value="1"/>
</dbReference>
<evidence type="ECO:0000256" key="6">
    <source>
        <dbReference type="ARBA" id="ARBA00022806"/>
    </source>
</evidence>
<feature type="binding site" evidence="12">
    <location>
        <position position="445"/>
    </location>
    <ligand>
        <name>Zn(2+)</name>
        <dbReference type="ChEBI" id="CHEBI:29105"/>
        <label>2</label>
    </ligand>
</feature>
<keyword evidence="7 12" id="KW-0862">Zinc</keyword>
<evidence type="ECO:0000256" key="7">
    <source>
        <dbReference type="ARBA" id="ARBA00022833"/>
    </source>
</evidence>
<dbReference type="Gene3D" id="3.40.50.300">
    <property type="entry name" value="P-loop containing nucleotide triphosphate hydrolases"/>
    <property type="match status" value="2"/>
</dbReference>
<feature type="binding site" evidence="12">
    <location>
        <position position="460"/>
    </location>
    <ligand>
        <name>Zn(2+)</name>
        <dbReference type="ChEBI" id="CHEBI:29105"/>
        <label>2</label>
    </ligand>
</feature>
<comment type="catalytic activity">
    <reaction evidence="12">
        <text>Couples ATP hydrolysis with the unwinding of duplex DNA by translocating in the 3'-5' direction.</text>
        <dbReference type="EC" id="5.6.2.4"/>
    </reaction>
</comment>
<keyword evidence="4 12" id="KW-0547">Nucleotide-binding</keyword>
<dbReference type="GO" id="GO:0043138">
    <property type="term" value="F:3'-5' DNA helicase activity"/>
    <property type="evidence" value="ECO:0007669"/>
    <property type="project" value="UniProtKB-EC"/>
</dbReference>
<evidence type="ECO:0000256" key="2">
    <source>
        <dbReference type="ARBA" id="ARBA00022705"/>
    </source>
</evidence>
<evidence type="ECO:0000313" key="15">
    <source>
        <dbReference type="Proteomes" id="UP001147830"/>
    </source>
</evidence>
<dbReference type="EC" id="5.6.2.4" evidence="12"/>
<comment type="subunit">
    <text evidence="12">Component of the replication restart primosome.</text>
</comment>
<dbReference type="GO" id="GO:0008270">
    <property type="term" value="F:zinc ion binding"/>
    <property type="evidence" value="ECO:0007669"/>
    <property type="project" value="UniProtKB-UniRule"/>
</dbReference>
<dbReference type="SMART" id="SM00490">
    <property type="entry name" value="HELICc"/>
    <property type="match status" value="1"/>
</dbReference>
<keyword evidence="1 12" id="KW-0639">Primosome</keyword>
<dbReference type="Pfam" id="PF17764">
    <property type="entry name" value="PriA_3primeBD"/>
    <property type="match status" value="1"/>
</dbReference>
<keyword evidence="2 12" id="KW-0235">DNA replication</keyword>
<comment type="catalytic activity">
    <reaction evidence="11 12">
        <text>ATP + H2O = ADP + phosphate + H(+)</text>
        <dbReference type="Rhea" id="RHEA:13065"/>
        <dbReference type="ChEBI" id="CHEBI:15377"/>
        <dbReference type="ChEBI" id="CHEBI:15378"/>
        <dbReference type="ChEBI" id="CHEBI:30616"/>
        <dbReference type="ChEBI" id="CHEBI:43474"/>
        <dbReference type="ChEBI" id="CHEBI:456216"/>
        <dbReference type="EC" id="5.6.2.4"/>
    </reaction>
</comment>
<keyword evidence="3 12" id="KW-0479">Metal-binding</keyword>
<dbReference type="GO" id="GO:0016787">
    <property type="term" value="F:hydrolase activity"/>
    <property type="evidence" value="ECO:0007669"/>
    <property type="project" value="UniProtKB-KW"/>
</dbReference>
<evidence type="ECO:0000259" key="13">
    <source>
        <dbReference type="PROSITE" id="PS51192"/>
    </source>
</evidence>
<dbReference type="PANTHER" id="PTHR30580:SF0">
    <property type="entry name" value="PRIMOSOMAL PROTEIN N"/>
    <property type="match status" value="1"/>
</dbReference>
<dbReference type="GO" id="GO:1990077">
    <property type="term" value="C:primosome complex"/>
    <property type="evidence" value="ECO:0007669"/>
    <property type="project" value="UniProtKB-UniRule"/>
</dbReference>
<evidence type="ECO:0000256" key="9">
    <source>
        <dbReference type="ARBA" id="ARBA00023125"/>
    </source>
</evidence>
<dbReference type="InterPro" id="IPR040498">
    <property type="entry name" value="PriA_CRR"/>
</dbReference>
<proteinExistence type="inferred from homology"/>
<dbReference type="SMART" id="SM00487">
    <property type="entry name" value="DEXDc"/>
    <property type="match status" value="1"/>
</dbReference>
<dbReference type="CDD" id="cd17929">
    <property type="entry name" value="DEXHc_priA"/>
    <property type="match status" value="1"/>
</dbReference>
<reference evidence="14" key="2">
    <citation type="submission" date="2022-08" db="EMBL/GenBank/DDBJ databases">
        <authorList>
            <person name="Dong C."/>
        </authorList>
    </citation>
    <scope>NUCLEOTIDE SEQUENCE</scope>
    <source>
        <strain evidence="14">59MF3M-4</strain>
    </source>
</reference>
<dbReference type="GO" id="GO:0003677">
    <property type="term" value="F:DNA binding"/>
    <property type="evidence" value="ECO:0007669"/>
    <property type="project" value="UniProtKB-UniRule"/>
</dbReference>
<dbReference type="InterPro" id="IPR005259">
    <property type="entry name" value="PriA"/>
</dbReference>
<dbReference type="InterPro" id="IPR041236">
    <property type="entry name" value="PriA_C"/>
</dbReference>
<dbReference type="AlphaFoldDB" id="A0A9X2WGW4"/>
<accession>A0A9X2WGW4</accession>
<name>A0A9X2WGW4_9GAMM</name>
<dbReference type="Proteomes" id="UP001147830">
    <property type="component" value="Unassembled WGS sequence"/>
</dbReference>
<keyword evidence="8 12" id="KW-0067">ATP-binding</keyword>
<evidence type="ECO:0000256" key="3">
    <source>
        <dbReference type="ARBA" id="ARBA00022723"/>
    </source>
</evidence>
<feature type="binding site" evidence="12">
    <location>
        <position position="476"/>
    </location>
    <ligand>
        <name>Zn(2+)</name>
        <dbReference type="ChEBI" id="CHEBI:29105"/>
        <label>1</label>
    </ligand>
</feature>
<dbReference type="FunFam" id="3.40.50.300:FF:000489">
    <property type="entry name" value="Primosome assembly protein PriA"/>
    <property type="match status" value="1"/>
</dbReference>
<dbReference type="HAMAP" id="MF_00983">
    <property type="entry name" value="PriA"/>
    <property type="match status" value="1"/>
</dbReference>
<feature type="binding site" evidence="12">
    <location>
        <position position="463"/>
    </location>
    <ligand>
        <name>Zn(2+)</name>
        <dbReference type="ChEBI" id="CHEBI:29105"/>
        <label>2</label>
    </ligand>
</feature>
<dbReference type="SUPFAM" id="SSF52540">
    <property type="entry name" value="P-loop containing nucleoside triphosphate hydrolases"/>
    <property type="match status" value="2"/>
</dbReference>
<comment type="function">
    <text evidence="12">Initiates the restart of stalled replication forks, which reloads the replicative helicase on sites other than the origin of replication. Recognizes and binds to abandoned replication forks and remodels them to uncover a helicase loading site. Promotes assembly of the primosome at these replication forks.</text>
</comment>
<dbReference type="EMBL" id="JAOANI010000022">
    <property type="protein sequence ID" value="MCT7360135.1"/>
    <property type="molecule type" value="Genomic_DNA"/>
</dbReference>
<evidence type="ECO:0000256" key="11">
    <source>
        <dbReference type="ARBA" id="ARBA00048988"/>
    </source>
</evidence>
<dbReference type="GO" id="GO:0006269">
    <property type="term" value="P:DNA replication, synthesis of primer"/>
    <property type="evidence" value="ECO:0007669"/>
    <property type="project" value="UniProtKB-KW"/>
</dbReference>
<dbReference type="NCBIfam" id="NF004065">
    <property type="entry name" value="PRK05580.1-1"/>
    <property type="match status" value="1"/>
</dbReference>
<feature type="binding site" evidence="12">
    <location>
        <position position="433"/>
    </location>
    <ligand>
        <name>Zn(2+)</name>
        <dbReference type="ChEBI" id="CHEBI:29105"/>
        <label>1</label>
    </ligand>
</feature>
<dbReference type="RefSeq" id="WP_260976978.1">
    <property type="nucleotide sequence ID" value="NZ_JAOANI010000022.1"/>
</dbReference>
<feature type="binding site" evidence="12">
    <location>
        <position position="436"/>
    </location>
    <ligand>
        <name>Zn(2+)</name>
        <dbReference type="ChEBI" id="CHEBI:29105"/>
        <label>1</label>
    </ligand>
</feature>
<dbReference type="Pfam" id="PF18319">
    <property type="entry name" value="Zn_ribbon_PriA"/>
    <property type="match status" value="1"/>
</dbReference>
<evidence type="ECO:0000256" key="12">
    <source>
        <dbReference type="HAMAP-Rule" id="MF_00983"/>
    </source>
</evidence>
<comment type="caution">
    <text evidence="14">The sequence shown here is derived from an EMBL/GenBank/DDBJ whole genome shotgun (WGS) entry which is preliminary data.</text>
</comment>
<dbReference type="InterPro" id="IPR011545">
    <property type="entry name" value="DEAD/DEAH_box_helicase_dom"/>
</dbReference>
<dbReference type="Gene3D" id="3.40.1440.60">
    <property type="entry name" value="PriA, 3(prime) DNA-binding domain"/>
    <property type="match status" value="1"/>
</dbReference>
<dbReference type="InterPro" id="IPR014001">
    <property type="entry name" value="Helicase_ATP-bd"/>
</dbReference>
<keyword evidence="10 12" id="KW-0413">Isomerase</keyword>
<feature type="domain" description="Helicase ATP-binding" evidence="13">
    <location>
        <begin position="208"/>
        <end position="374"/>
    </location>
</feature>
<evidence type="ECO:0000256" key="8">
    <source>
        <dbReference type="ARBA" id="ARBA00022840"/>
    </source>
</evidence>
<evidence type="ECO:0000256" key="10">
    <source>
        <dbReference type="ARBA" id="ARBA00023235"/>
    </source>
</evidence>
<dbReference type="InterPro" id="IPR001650">
    <property type="entry name" value="Helicase_C-like"/>
</dbReference>
<comment type="cofactor">
    <cofactor evidence="12">
        <name>Zn(2+)</name>
        <dbReference type="ChEBI" id="CHEBI:29105"/>
    </cofactor>
    <text evidence="12">Binds 2 zinc ions per subunit.</text>
</comment>
<dbReference type="InterPro" id="IPR042115">
    <property type="entry name" value="PriA_3primeBD_sf"/>
</dbReference>
<dbReference type="FunFam" id="3.40.1440.60:FF:000001">
    <property type="entry name" value="Primosomal protein N"/>
    <property type="match status" value="1"/>
</dbReference>
<dbReference type="GO" id="GO:0006270">
    <property type="term" value="P:DNA replication initiation"/>
    <property type="evidence" value="ECO:0007669"/>
    <property type="project" value="TreeGrafter"/>
</dbReference>
<evidence type="ECO:0000256" key="1">
    <source>
        <dbReference type="ARBA" id="ARBA00022515"/>
    </source>
</evidence>
<dbReference type="GO" id="GO:0005524">
    <property type="term" value="F:ATP binding"/>
    <property type="evidence" value="ECO:0007669"/>
    <property type="project" value="UniProtKB-UniRule"/>
</dbReference>
<comment type="similarity">
    <text evidence="12">Belongs to the helicase family. PriA subfamily.</text>
</comment>
<organism evidence="14 15">
    <name type="scientific">Thalassolituus pacificus</name>
    <dbReference type="NCBI Taxonomy" id="2975440"/>
    <lineage>
        <taxon>Bacteria</taxon>
        <taxon>Pseudomonadati</taxon>
        <taxon>Pseudomonadota</taxon>
        <taxon>Gammaproteobacteria</taxon>
        <taxon>Oceanospirillales</taxon>
        <taxon>Oceanospirillaceae</taxon>
        <taxon>Thalassolituus</taxon>
    </lineage>
</organism>
<feature type="binding site" evidence="12">
    <location>
        <position position="442"/>
    </location>
    <ligand>
        <name>Zn(2+)</name>
        <dbReference type="ChEBI" id="CHEBI:29105"/>
        <label>2</label>
    </ligand>
</feature>
<dbReference type="Pfam" id="PF00270">
    <property type="entry name" value="DEAD"/>
    <property type="match status" value="1"/>
</dbReference>
<dbReference type="GO" id="GO:0006302">
    <property type="term" value="P:double-strand break repair"/>
    <property type="evidence" value="ECO:0007669"/>
    <property type="project" value="InterPro"/>
</dbReference>
<feature type="binding site" evidence="12">
    <location>
        <position position="473"/>
    </location>
    <ligand>
        <name>Zn(2+)</name>
        <dbReference type="ChEBI" id="CHEBI:29105"/>
        <label>1</label>
    </ligand>
</feature>
<dbReference type="PANTHER" id="PTHR30580">
    <property type="entry name" value="PRIMOSOMAL PROTEIN N"/>
    <property type="match status" value="1"/>
</dbReference>
<dbReference type="PROSITE" id="PS51192">
    <property type="entry name" value="HELICASE_ATP_BIND_1"/>
    <property type="match status" value="1"/>
</dbReference>
<evidence type="ECO:0000256" key="4">
    <source>
        <dbReference type="ARBA" id="ARBA00022741"/>
    </source>
</evidence>
<dbReference type="InterPro" id="IPR041222">
    <property type="entry name" value="PriA_3primeBD"/>
</dbReference>
<reference evidence="14" key="1">
    <citation type="journal article" date="2022" name="Front. Microbiol.">
        <title>Genome-based taxonomic rearrangement of Oceanobacter-related bacteria including the description of Thalassolituus hydrocarbonoclasticus sp. nov. and Thalassolituus pacificus sp. nov. and emended description of the genus Thalassolituus.</title>
        <authorList>
            <person name="Dong C."/>
            <person name="Wei L."/>
            <person name="Wang J."/>
            <person name="Lai Q."/>
            <person name="Huang Z."/>
            <person name="Shao Z."/>
        </authorList>
    </citation>
    <scope>NUCLEOTIDE SEQUENCE</scope>
    <source>
        <strain evidence="14">59MF3M-4</strain>
    </source>
</reference>
<keyword evidence="9 12" id="KW-0238">DNA-binding</keyword>
<keyword evidence="15" id="KW-1185">Reference proteome</keyword>
<dbReference type="GO" id="GO:0006310">
    <property type="term" value="P:DNA recombination"/>
    <property type="evidence" value="ECO:0007669"/>
    <property type="project" value="InterPro"/>
</dbReference>
<keyword evidence="5 12" id="KW-0378">Hydrolase</keyword>